<evidence type="ECO:0000256" key="11">
    <source>
        <dbReference type="RuleBase" id="RU366046"/>
    </source>
</evidence>
<keyword evidence="7 11" id="KW-0520">NAD</keyword>
<dbReference type="EMBL" id="JALBUF010000001">
    <property type="protein sequence ID" value="MCI0182066.1"/>
    <property type="molecule type" value="Genomic_DNA"/>
</dbReference>
<dbReference type="Gene3D" id="3.90.25.10">
    <property type="entry name" value="UDP-galactose 4-epimerase, domain 1"/>
    <property type="match status" value="1"/>
</dbReference>
<comment type="similarity">
    <text evidence="4 11">Belongs to the NAD(P)-dependent epimerase/dehydratase family.</text>
</comment>
<dbReference type="Pfam" id="PF01370">
    <property type="entry name" value="Epimerase"/>
    <property type="match status" value="1"/>
</dbReference>
<evidence type="ECO:0000256" key="7">
    <source>
        <dbReference type="ARBA" id="ARBA00023027"/>
    </source>
</evidence>
<dbReference type="GO" id="GO:0003978">
    <property type="term" value="F:UDP-glucose 4-epimerase activity"/>
    <property type="evidence" value="ECO:0007669"/>
    <property type="project" value="UniProtKB-UniRule"/>
</dbReference>
<evidence type="ECO:0000256" key="3">
    <source>
        <dbReference type="ARBA" id="ARBA00004947"/>
    </source>
</evidence>
<dbReference type="InterPro" id="IPR036291">
    <property type="entry name" value="NAD(P)-bd_dom_sf"/>
</dbReference>
<keyword evidence="14" id="KW-1185">Reference proteome</keyword>
<comment type="catalytic activity">
    <reaction evidence="1 11">
        <text>UDP-alpha-D-glucose = UDP-alpha-D-galactose</text>
        <dbReference type="Rhea" id="RHEA:22168"/>
        <dbReference type="ChEBI" id="CHEBI:58885"/>
        <dbReference type="ChEBI" id="CHEBI:66914"/>
        <dbReference type="EC" id="5.1.3.2"/>
    </reaction>
</comment>
<dbReference type="EC" id="5.1.3.2" evidence="5 11"/>
<dbReference type="SUPFAM" id="SSF51735">
    <property type="entry name" value="NAD(P)-binding Rossmann-fold domains"/>
    <property type="match status" value="1"/>
</dbReference>
<dbReference type="AlphaFoldDB" id="A0A9X2AD45"/>
<proteinExistence type="inferred from homology"/>
<dbReference type="RefSeq" id="WP_241711685.1">
    <property type="nucleotide sequence ID" value="NZ_JALBUF010000001.1"/>
</dbReference>
<dbReference type="CDD" id="cd05247">
    <property type="entry name" value="UDP_G4E_1_SDR_e"/>
    <property type="match status" value="1"/>
</dbReference>
<evidence type="ECO:0000256" key="5">
    <source>
        <dbReference type="ARBA" id="ARBA00013189"/>
    </source>
</evidence>
<gene>
    <name evidence="13" type="primary">galE</name>
    <name evidence="13" type="ORF">MM817_00317</name>
</gene>
<comment type="cofactor">
    <cofactor evidence="2 11">
        <name>NAD(+)</name>
        <dbReference type="ChEBI" id="CHEBI:57540"/>
    </cofactor>
</comment>
<comment type="subunit">
    <text evidence="11">Homodimer.</text>
</comment>
<evidence type="ECO:0000256" key="9">
    <source>
        <dbReference type="ARBA" id="ARBA00023235"/>
    </source>
</evidence>
<protein>
    <recommendedName>
        <fullName evidence="6 11">UDP-glucose 4-epimerase</fullName>
        <ecNumber evidence="5 11">5.1.3.2</ecNumber>
    </recommendedName>
</protein>
<keyword evidence="10 11" id="KW-0119">Carbohydrate metabolism</keyword>
<accession>A0A9X2AD45</accession>
<evidence type="ECO:0000259" key="12">
    <source>
        <dbReference type="Pfam" id="PF01370"/>
    </source>
</evidence>
<dbReference type="InterPro" id="IPR001509">
    <property type="entry name" value="Epimerase_deHydtase"/>
</dbReference>
<dbReference type="GO" id="GO:0033499">
    <property type="term" value="P:galactose catabolic process via UDP-galactose, Leloir pathway"/>
    <property type="evidence" value="ECO:0007669"/>
    <property type="project" value="TreeGrafter"/>
</dbReference>
<evidence type="ECO:0000313" key="13">
    <source>
        <dbReference type="EMBL" id="MCI0182066.1"/>
    </source>
</evidence>
<keyword evidence="9 11" id="KW-0413">Isomerase</keyword>
<evidence type="ECO:0000256" key="8">
    <source>
        <dbReference type="ARBA" id="ARBA00023144"/>
    </source>
</evidence>
<dbReference type="PANTHER" id="PTHR43725">
    <property type="entry name" value="UDP-GLUCOSE 4-EPIMERASE"/>
    <property type="match status" value="1"/>
</dbReference>
<comment type="caution">
    <text evidence="13">The sequence shown here is derived from an EMBL/GenBank/DDBJ whole genome shotgun (WGS) entry which is preliminary data.</text>
</comment>
<feature type="domain" description="NAD-dependent epimerase/dehydratase" evidence="12">
    <location>
        <begin position="3"/>
        <end position="251"/>
    </location>
</feature>
<comment type="pathway">
    <text evidence="3 11">Carbohydrate metabolism; galactose metabolism.</text>
</comment>
<evidence type="ECO:0000313" key="14">
    <source>
        <dbReference type="Proteomes" id="UP001139263"/>
    </source>
</evidence>
<sequence>MAVLVTGGAGYIGSHTVQELRTMGYEVVVLDNLRQGHRAAIFDTPFYEGDISDQKLVLEICKQHSIDTVVHFAAHSLVGESVHEPLAYYEANVCKTRNLLETLVMAGIKRVVFSSTAAVYGEPTEIPIAEEHTTIPTNPYGDTKLAIEHMLSWCYQAYGLSSISLRYFNAAGAHHTLPIGEDHRPETHLIPLVILAALGKRDHLTVFGTDYETTDGTCVRDYIHVLDLATAHRLAVERLMTHRGAEIFNLGNGKGFTVKEVIDVVEKVTGRTVPVTYGDRRAGDPAELVASSTKARDMLGFIPIYSDLVNIVSSAVRWHQGHPNGYEEK</sequence>
<evidence type="ECO:0000256" key="10">
    <source>
        <dbReference type="ARBA" id="ARBA00023277"/>
    </source>
</evidence>
<dbReference type="InterPro" id="IPR005886">
    <property type="entry name" value="UDP_G4E"/>
</dbReference>
<dbReference type="Proteomes" id="UP001139263">
    <property type="component" value="Unassembled WGS sequence"/>
</dbReference>
<dbReference type="NCBIfam" id="TIGR01179">
    <property type="entry name" value="galE"/>
    <property type="match status" value="1"/>
</dbReference>
<reference evidence="13" key="1">
    <citation type="submission" date="2022-03" db="EMBL/GenBank/DDBJ databases">
        <title>Draft Genome Sequence of Firmicute Strain S0AB, a Heterotrophic Iron/Sulfur-Oxidizing Extreme Acidophile.</title>
        <authorList>
            <person name="Vergara E."/>
            <person name="Pakostova E."/>
            <person name="Johnson D.B."/>
            <person name="Holmes D.S."/>
        </authorList>
    </citation>
    <scope>NUCLEOTIDE SEQUENCE</scope>
    <source>
        <strain evidence="13">S0AB</strain>
    </source>
</reference>
<name>A0A9X2AD45_9BACL</name>
<dbReference type="PANTHER" id="PTHR43725:SF53">
    <property type="entry name" value="UDP-ARABINOSE 4-EPIMERASE 1"/>
    <property type="match status" value="1"/>
</dbReference>
<evidence type="ECO:0000256" key="6">
    <source>
        <dbReference type="ARBA" id="ARBA00018569"/>
    </source>
</evidence>
<organism evidence="13 14">
    <name type="scientific">Sulfoacidibacillus ferrooxidans</name>
    <dbReference type="NCBI Taxonomy" id="2005001"/>
    <lineage>
        <taxon>Bacteria</taxon>
        <taxon>Bacillati</taxon>
        <taxon>Bacillota</taxon>
        <taxon>Bacilli</taxon>
        <taxon>Bacillales</taxon>
        <taxon>Alicyclobacillaceae</taxon>
        <taxon>Sulfoacidibacillus</taxon>
    </lineage>
</organism>
<evidence type="ECO:0000256" key="2">
    <source>
        <dbReference type="ARBA" id="ARBA00001911"/>
    </source>
</evidence>
<evidence type="ECO:0000256" key="1">
    <source>
        <dbReference type="ARBA" id="ARBA00000083"/>
    </source>
</evidence>
<keyword evidence="8" id="KW-0299">Galactose metabolism</keyword>
<evidence type="ECO:0000256" key="4">
    <source>
        <dbReference type="ARBA" id="ARBA00007637"/>
    </source>
</evidence>
<dbReference type="Gene3D" id="3.40.50.720">
    <property type="entry name" value="NAD(P)-binding Rossmann-like Domain"/>
    <property type="match status" value="1"/>
</dbReference>